<dbReference type="PATRIC" id="fig|220754.4.peg.1409"/>
<dbReference type="Proteomes" id="UP000031972">
    <property type="component" value="Unassembled WGS sequence"/>
</dbReference>
<protein>
    <recommendedName>
        <fullName evidence="4">DNA-3-methyladenine glycosylase I</fullName>
    </recommendedName>
</protein>
<dbReference type="GO" id="GO:0006284">
    <property type="term" value="P:base-excision repair"/>
    <property type="evidence" value="ECO:0007669"/>
    <property type="project" value="InterPro"/>
</dbReference>
<dbReference type="PANTHER" id="PTHR30037">
    <property type="entry name" value="DNA-3-METHYLADENINE GLYCOSYLASE 1"/>
    <property type="match status" value="1"/>
</dbReference>
<proteinExistence type="predicted"/>
<dbReference type="SUPFAM" id="SSF48150">
    <property type="entry name" value="DNA-glycosylase"/>
    <property type="match status" value="1"/>
</dbReference>
<dbReference type="GO" id="GO:0008725">
    <property type="term" value="F:DNA-3-methyladenine glycosylase activity"/>
    <property type="evidence" value="ECO:0007669"/>
    <property type="project" value="InterPro"/>
</dbReference>
<evidence type="ECO:0008006" key="4">
    <source>
        <dbReference type="Google" id="ProtNLM"/>
    </source>
</evidence>
<feature type="binding site" evidence="1">
    <location>
        <position position="175"/>
    </location>
    <ligand>
        <name>Zn(2+)</name>
        <dbReference type="ChEBI" id="CHEBI:29105"/>
    </ligand>
</feature>
<evidence type="ECO:0000256" key="1">
    <source>
        <dbReference type="PIRSR" id="PIRSR605019-1"/>
    </source>
</evidence>
<gene>
    <name evidence="2" type="ORF">KR50_13840</name>
</gene>
<keyword evidence="3" id="KW-1185">Reference proteome</keyword>
<dbReference type="Gene3D" id="1.10.340.30">
    <property type="entry name" value="Hypothetical protein, domain 2"/>
    <property type="match status" value="1"/>
</dbReference>
<dbReference type="PANTHER" id="PTHR30037:SF4">
    <property type="entry name" value="DNA-3-METHYLADENINE GLYCOSYLASE I"/>
    <property type="match status" value="1"/>
</dbReference>
<feature type="binding site" evidence="1">
    <location>
        <position position="179"/>
    </location>
    <ligand>
        <name>Zn(2+)</name>
        <dbReference type="ChEBI" id="CHEBI:29105"/>
    </ligand>
</feature>
<name>A0A0C2VWJ5_9BACL</name>
<dbReference type="OrthoDB" id="9807664at2"/>
<dbReference type="GO" id="GO:0046872">
    <property type="term" value="F:metal ion binding"/>
    <property type="evidence" value="ECO:0007669"/>
    <property type="project" value="UniProtKB-KW"/>
</dbReference>
<dbReference type="InterPro" id="IPR052891">
    <property type="entry name" value="DNA-3mA_glycosylase"/>
</dbReference>
<feature type="binding site" evidence="1">
    <location>
        <position position="17"/>
    </location>
    <ligand>
        <name>Zn(2+)</name>
        <dbReference type="ChEBI" id="CHEBI:29105"/>
    </ligand>
</feature>
<evidence type="ECO:0000313" key="3">
    <source>
        <dbReference type="Proteomes" id="UP000031972"/>
    </source>
</evidence>
<feature type="binding site" evidence="1">
    <location>
        <position position="4"/>
    </location>
    <ligand>
        <name>Zn(2+)</name>
        <dbReference type="ChEBI" id="CHEBI:29105"/>
    </ligand>
</feature>
<organism evidence="2 3">
    <name type="scientific">Jeotgalibacillus campisalis</name>
    <dbReference type="NCBI Taxonomy" id="220754"/>
    <lineage>
        <taxon>Bacteria</taxon>
        <taxon>Bacillati</taxon>
        <taxon>Bacillota</taxon>
        <taxon>Bacilli</taxon>
        <taxon>Bacillales</taxon>
        <taxon>Caryophanaceae</taxon>
        <taxon>Jeotgalibacillus</taxon>
    </lineage>
</organism>
<reference evidence="2 3" key="1">
    <citation type="submission" date="2015-01" db="EMBL/GenBank/DDBJ databases">
        <title>Jeotgalibacillus campisalis genome sequencing.</title>
        <authorList>
            <person name="Goh K.M."/>
            <person name="Chan K.-G."/>
            <person name="Yaakop A.S."/>
            <person name="Ee R."/>
            <person name="Gan H.M."/>
            <person name="Chan C.S."/>
        </authorList>
    </citation>
    <scope>NUCLEOTIDE SEQUENCE [LARGE SCALE GENOMIC DNA]</scope>
    <source>
        <strain evidence="2 3">SF-57</strain>
    </source>
</reference>
<dbReference type="Pfam" id="PF03352">
    <property type="entry name" value="Adenine_glyco"/>
    <property type="match status" value="1"/>
</dbReference>
<comment type="caution">
    <text evidence="2">The sequence shown here is derived from an EMBL/GenBank/DDBJ whole genome shotgun (WGS) entry which is preliminary data.</text>
</comment>
<accession>A0A0C2VWJ5</accession>
<dbReference type="AlphaFoldDB" id="A0A0C2VWJ5"/>
<keyword evidence="1" id="KW-0479">Metal-binding</keyword>
<dbReference type="RefSeq" id="WP_041056448.1">
    <property type="nucleotide sequence ID" value="NZ_JXRR01000013.1"/>
</dbReference>
<keyword evidence="1" id="KW-0862">Zinc</keyword>
<dbReference type="InterPro" id="IPR011257">
    <property type="entry name" value="DNA_glycosylase"/>
</dbReference>
<dbReference type="EMBL" id="JXRR01000013">
    <property type="protein sequence ID" value="KIL48348.1"/>
    <property type="molecule type" value="Genomic_DNA"/>
</dbReference>
<sequence>MTACLWPGDNQRMKEYHDTEWCIPTDDDRYIFEMLTLEGAQSGLSWNIVLSKRDSYKKAFHNFDISCCAELTEHELEGIKEEHQVIKHMAKIRSVKNNAIQTLKIQKEFGSLSAFLWEYVQFTPIIHNRSTDEDIPSQTDLSIQLSKDLKKRGFKFVGPVTIYSFMQAIGMVDDHILTCPFHTSHRTS</sequence>
<dbReference type="InterPro" id="IPR005019">
    <property type="entry name" value="Adenine_glyco"/>
</dbReference>
<evidence type="ECO:0000313" key="2">
    <source>
        <dbReference type="EMBL" id="KIL48348.1"/>
    </source>
</evidence>